<dbReference type="PANTHER" id="PTHR18868:SF28">
    <property type="entry name" value="PEPTIDASE S1 DOMAIN-CONTAINING PROTEIN"/>
    <property type="match status" value="1"/>
</dbReference>
<accession>A0A5J9UZ92</accession>
<feature type="non-terminal residue" evidence="1">
    <location>
        <position position="1"/>
    </location>
</feature>
<dbReference type="Gramene" id="TVU28380">
    <property type="protein sequence ID" value="TVU28380"/>
    <property type="gene ID" value="EJB05_19897"/>
</dbReference>
<dbReference type="OrthoDB" id="674967at2759"/>
<name>A0A5J9UZ92_9POAL</name>
<organism evidence="1 2">
    <name type="scientific">Eragrostis curvula</name>
    <name type="common">weeping love grass</name>
    <dbReference type="NCBI Taxonomy" id="38414"/>
    <lineage>
        <taxon>Eukaryota</taxon>
        <taxon>Viridiplantae</taxon>
        <taxon>Streptophyta</taxon>
        <taxon>Embryophyta</taxon>
        <taxon>Tracheophyta</taxon>
        <taxon>Spermatophyta</taxon>
        <taxon>Magnoliopsida</taxon>
        <taxon>Liliopsida</taxon>
        <taxon>Poales</taxon>
        <taxon>Poaceae</taxon>
        <taxon>PACMAD clade</taxon>
        <taxon>Chloridoideae</taxon>
        <taxon>Eragrostideae</taxon>
        <taxon>Eragrostidinae</taxon>
        <taxon>Eragrostis</taxon>
    </lineage>
</organism>
<keyword evidence="2" id="KW-1185">Reference proteome</keyword>
<dbReference type="Proteomes" id="UP000324897">
    <property type="component" value="Chromosome 1"/>
</dbReference>
<dbReference type="PANTHER" id="PTHR18868">
    <property type="entry name" value="OS07G0665300 PROTEIN-RELATED"/>
    <property type="match status" value="1"/>
</dbReference>
<protein>
    <submittedName>
        <fullName evidence="1">Uncharacterized protein</fullName>
    </submittedName>
</protein>
<evidence type="ECO:0000313" key="2">
    <source>
        <dbReference type="Proteomes" id="UP000324897"/>
    </source>
</evidence>
<comment type="caution">
    <text evidence="1">The sequence shown here is derived from an EMBL/GenBank/DDBJ whole genome shotgun (WGS) entry which is preliminary data.</text>
</comment>
<dbReference type="AlphaFoldDB" id="A0A5J9UZ92"/>
<reference evidence="1 2" key="1">
    <citation type="journal article" date="2019" name="Sci. Rep.">
        <title>A high-quality genome of Eragrostis curvula grass provides insights into Poaceae evolution and supports new strategies to enhance forage quality.</title>
        <authorList>
            <person name="Carballo J."/>
            <person name="Santos B.A.C.M."/>
            <person name="Zappacosta D."/>
            <person name="Garbus I."/>
            <person name="Selva J.P."/>
            <person name="Gallo C.A."/>
            <person name="Diaz A."/>
            <person name="Albertini E."/>
            <person name="Caccamo M."/>
            <person name="Echenique V."/>
        </authorList>
    </citation>
    <scope>NUCLEOTIDE SEQUENCE [LARGE SCALE GENOMIC DNA]</scope>
    <source>
        <strain evidence="2">cv. Victoria</strain>
        <tissue evidence="1">Leaf</tissue>
    </source>
</reference>
<evidence type="ECO:0000313" key="1">
    <source>
        <dbReference type="EMBL" id="TVU28380.1"/>
    </source>
</evidence>
<gene>
    <name evidence="1" type="ORF">EJB05_19897</name>
</gene>
<sequence>MVCFKDSKSTASSYWRRDEDMAISPDVGLEAGAASASAATTDDIATGVRMKRQWLSREDGGADRADAIYVCTGIEYRYGIAMDSVRLTTAQSLRKKGVIDCTRGVSREQRAINRRKKLESLISSGNDGRNRSSGVPKHPIGVRKRLKGLNCARNNMLKAIMEEEALAAFRKKEQAEREKRYGGIPDRAATGSSFLEKPFGHPVLSANDTSDLSRFVVSLALFDGDCAAVVLYKMLFACSGIPLPDLNPNKVEVHLPQYGTVDGLLGLYDDDIAIITSLGLLDVHPMDLCHPMDLDLPARYVCDDDDGILVFGRAFKSGSLLATEGSLRREHPCTWVSDTEGLTEVCL</sequence>
<proteinExistence type="predicted"/>
<dbReference type="EMBL" id="RWGY01000011">
    <property type="protein sequence ID" value="TVU28380.1"/>
    <property type="molecule type" value="Genomic_DNA"/>
</dbReference>